<accession>A0A1B4XJ65</accession>
<evidence type="ECO:0000313" key="12">
    <source>
        <dbReference type="EMBL" id="BAV34845.1"/>
    </source>
</evidence>
<evidence type="ECO:0000256" key="3">
    <source>
        <dbReference type="ARBA" id="ARBA00015195"/>
    </source>
</evidence>
<dbReference type="Proteomes" id="UP000243180">
    <property type="component" value="Chromosome"/>
</dbReference>
<comment type="similarity">
    <text evidence="2">Belongs to the ZapA family. Type 1 subfamily.</text>
</comment>
<dbReference type="KEGG" id="slim:SCL_2568"/>
<dbReference type="EMBL" id="AP014879">
    <property type="protein sequence ID" value="BAV34845.1"/>
    <property type="molecule type" value="Genomic_DNA"/>
</dbReference>
<dbReference type="Gene3D" id="3.30.160.880">
    <property type="entry name" value="Cell division protein ZapA protomer, N-terminal domain"/>
    <property type="match status" value="1"/>
</dbReference>
<name>A0A1B4XJ65_9GAMM</name>
<gene>
    <name evidence="12" type="ORF">SCL_2568</name>
</gene>
<organism evidence="12 13">
    <name type="scientific">Sulfuricaulis limicola</name>
    <dbReference type="NCBI Taxonomy" id="1620215"/>
    <lineage>
        <taxon>Bacteria</taxon>
        <taxon>Pseudomonadati</taxon>
        <taxon>Pseudomonadota</taxon>
        <taxon>Gammaproteobacteria</taxon>
        <taxon>Acidiferrobacterales</taxon>
        <taxon>Acidiferrobacteraceae</taxon>
        <taxon>Sulfuricaulis</taxon>
    </lineage>
</organism>
<dbReference type="GO" id="GO:0000921">
    <property type="term" value="P:septin ring assembly"/>
    <property type="evidence" value="ECO:0007669"/>
    <property type="project" value="TreeGrafter"/>
</dbReference>
<evidence type="ECO:0000256" key="5">
    <source>
        <dbReference type="ARBA" id="ARBA00022618"/>
    </source>
</evidence>
<dbReference type="GO" id="GO:0043093">
    <property type="term" value="P:FtsZ-dependent cytokinesis"/>
    <property type="evidence" value="ECO:0007669"/>
    <property type="project" value="TreeGrafter"/>
</dbReference>
<comment type="subcellular location">
    <subcellularLocation>
        <location evidence="1">Cytoplasm</location>
    </subcellularLocation>
</comment>
<dbReference type="InParanoid" id="A0A1B4XJ65"/>
<dbReference type="GO" id="GO:0000917">
    <property type="term" value="P:division septum assembly"/>
    <property type="evidence" value="ECO:0007669"/>
    <property type="project" value="UniProtKB-KW"/>
</dbReference>
<evidence type="ECO:0000256" key="8">
    <source>
        <dbReference type="ARBA" id="ARBA00023306"/>
    </source>
</evidence>
<evidence type="ECO:0000256" key="2">
    <source>
        <dbReference type="ARBA" id="ARBA00010074"/>
    </source>
</evidence>
<keyword evidence="8" id="KW-0131">Cell cycle</keyword>
<protein>
    <recommendedName>
        <fullName evidence="3">Cell division protein ZapA</fullName>
    </recommendedName>
    <alternativeName>
        <fullName evidence="11">Z ring-associated protein ZapA</fullName>
    </alternativeName>
</protein>
<dbReference type="InterPro" id="IPR007838">
    <property type="entry name" value="Cell_div_ZapA-like"/>
</dbReference>
<comment type="function">
    <text evidence="9">Activator of cell division through the inhibition of FtsZ GTPase activity, therefore promoting FtsZ assembly into bundles of protofilaments necessary for the formation of the division Z ring. It is recruited early at mid-cell but it is not essential for cell division.</text>
</comment>
<reference evidence="12 13" key="1">
    <citation type="submission" date="2015-05" db="EMBL/GenBank/DDBJ databases">
        <title>Complete genome sequence of a sulfur-oxidizing gammaproteobacterium strain HA5.</title>
        <authorList>
            <person name="Miura A."/>
            <person name="Kojima H."/>
            <person name="Fukui M."/>
        </authorList>
    </citation>
    <scope>NUCLEOTIDE SEQUENCE [LARGE SCALE GENOMIC DNA]</scope>
    <source>
        <strain evidence="12 13">HA5</strain>
    </source>
</reference>
<evidence type="ECO:0000256" key="7">
    <source>
        <dbReference type="ARBA" id="ARBA00023210"/>
    </source>
</evidence>
<evidence type="ECO:0000256" key="4">
    <source>
        <dbReference type="ARBA" id="ARBA00022490"/>
    </source>
</evidence>
<keyword evidence="13" id="KW-1185">Reference proteome</keyword>
<keyword evidence="4" id="KW-0963">Cytoplasm</keyword>
<dbReference type="Gene3D" id="1.20.5.50">
    <property type="match status" value="1"/>
</dbReference>
<evidence type="ECO:0000313" key="13">
    <source>
        <dbReference type="Proteomes" id="UP000243180"/>
    </source>
</evidence>
<comment type="subunit">
    <text evidence="10">Homodimer. Interacts with FtsZ.</text>
</comment>
<dbReference type="InterPro" id="IPR036192">
    <property type="entry name" value="Cell_div_ZapA-like_sf"/>
</dbReference>
<proteinExistence type="inferred from homology"/>
<dbReference type="Pfam" id="PF05164">
    <property type="entry name" value="ZapA"/>
    <property type="match status" value="1"/>
</dbReference>
<dbReference type="InterPro" id="IPR042233">
    <property type="entry name" value="Cell_div_ZapA_N"/>
</dbReference>
<dbReference type="PANTHER" id="PTHR34981">
    <property type="entry name" value="CELL DIVISION PROTEIN ZAPA"/>
    <property type="match status" value="1"/>
</dbReference>
<dbReference type="AlphaFoldDB" id="A0A1B4XJ65"/>
<keyword evidence="7" id="KW-0717">Septation</keyword>
<dbReference type="FunCoup" id="A0A1B4XJ65">
    <property type="interactions" value="57"/>
</dbReference>
<dbReference type="RefSeq" id="WP_096361545.1">
    <property type="nucleotide sequence ID" value="NZ_AP014879.1"/>
</dbReference>
<evidence type="ECO:0000256" key="6">
    <source>
        <dbReference type="ARBA" id="ARBA00023054"/>
    </source>
</evidence>
<evidence type="ECO:0000256" key="1">
    <source>
        <dbReference type="ARBA" id="ARBA00004496"/>
    </source>
</evidence>
<dbReference type="GO" id="GO:0005829">
    <property type="term" value="C:cytosol"/>
    <property type="evidence" value="ECO:0007669"/>
    <property type="project" value="TreeGrafter"/>
</dbReference>
<dbReference type="SUPFAM" id="SSF102829">
    <property type="entry name" value="Cell division protein ZapA-like"/>
    <property type="match status" value="1"/>
</dbReference>
<evidence type="ECO:0000256" key="9">
    <source>
        <dbReference type="ARBA" id="ARBA00024910"/>
    </source>
</evidence>
<evidence type="ECO:0000256" key="11">
    <source>
        <dbReference type="ARBA" id="ARBA00033158"/>
    </source>
</evidence>
<dbReference type="GO" id="GO:0030428">
    <property type="term" value="C:cell septum"/>
    <property type="evidence" value="ECO:0007669"/>
    <property type="project" value="TreeGrafter"/>
</dbReference>
<evidence type="ECO:0000256" key="10">
    <source>
        <dbReference type="ARBA" id="ARBA00026068"/>
    </source>
</evidence>
<dbReference type="OrthoDB" id="5772359at2"/>
<dbReference type="GO" id="GO:0032153">
    <property type="term" value="C:cell division site"/>
    <property type="evidence" value="ECO:0007669"/>
    <property type="project" value="TreeGrafter"/>
</dbReference>
<sequence length="103" mass="11417">MKENRDGVTVTILGKEFMVACPEDERAALVAAAGYLDKKMREIQSTGKVIGTERTAVMAALNIAHELLDLRQRGGMAVDTVQKIKFLQTKIDAALRWDAQTRQ</sequence>
<keyword evidence="6" id="KW-0175">Coiled coil</keyword>
<dbReference type="PANTHER" id="PTHR34981:SF1">
    <property type="entry name" value="CELL DIVISION PROTEIN ZAPA"/>
    <property type="match status" value="1"/>
</dbReference>
<keyword evidence="5 12" id="KW-0132">Cell division</keyword>